<dbReference type="InterPro" id="IPR000568">
    <property type="entry name" value="ATP_synth_F0_asu"/>
</dbReference>
<evidence type="ECO:0000256" key="7">
    <source>
        <dbReference type="ARBA" id="ARBA00022989"/>
    </source>
</evidence>
<dbReference type="HAMAP" id="MF_01393">
    <property type="entry name" value="ATP_synth_a_bact"/>
    <property type="match status" value="1"/>
</dbReference>
<keyword evidence="4 11" id="KW-0138">CF(0)</keyword>
<dbReference type="OrthoDB" id="9789241at2"/>
<dbReference type="PROSITE" id="PS00449">
    <property type="entry name" value="ATPASE_A"/>
    <property type="match status" value="1"/>
</dbReference>
<feature type="transmembrane region" description="Helical" evidence="11">
    <location>
        <begin position="188"/>
        <end position="209"/>
    </location>
</feature>
<evidence type="ECO:0000313" key="13">
    <source>
        <dbReference type="EMBL" id="TGA99763.1"/>
    </source>
</evidence>
<dbReference type="PRINTS" id="PR00123">
    <property type="entry name" value="ATPASEA"/>
</dbReference>
<evidence type="ECO:0000256" key="4">
    <source>
        <dbReference type="ARBA" id="ARBA00022547"/>
    </source>
</evidence>
<evidence type="ECO:0000256" key="9">
    <source>
        <dbReference type="ARBA" id="ARBA00023136"/>
    </source>
</evidence>
<dbReference type="GO" id="GO:0045259">
    <property type="term" value="C:proton-transporting ATP synthase complex"/>
    <property type="evidence" value="ECO:0007669"/>
    <property type="project" value="UniProtKB-KW"/>
</dbReference>
<evidence type="ECO:0000313" key="14">
    <source>
        <dbReference type="Proteomes" id="UP000298347"/>
    </source>
</evidence>
<evidence type="ECO:0000256" key="1">
    <source>
        <dbReference type="ARBA" id="ARBA00004141"/>
    </source>
</evidence>
<dbReference type="NCBIfam" id="TIGR01131">
    <property type="entry name" value="ATP_synt_6_or_A"/>
    <property type="match status" value="1"/>
</dbReference>
<keyword evidence="9 11" id="KW-0472">Membrane</keyword>
<comment type="caution">
    <text evidence="13">The sequence shown here is derived from an EMBL/GenBank/DDBJ whole genome shotgun (WGS) entry which is preliminary data.</text>
</comment>
<dbReference type="InterPro" id="IPR035908">
    <property type="entry name" value="F0_ATP_A_sf"/>
</dbReference>
<evidence type="ECO:0000256" key="5">
    <source>
        <dbReference type="ARBA" id="ARBA00022692"/>
    </source>
</evidence>
<keyword evidence="6 11" id="KW-0375">Hydrogen ion transport</keyword>
<dbReference type="InterPro" id="IPR023011">
    <property type="entry name" value="ATP_synth_F0_asu_AS"/>
</dbReference>
<gene>
    <name evidence="11 13" type="primary">atpB</name>
    <name evidence="13" type="ORF">E4665_02085</name>
</gene>
<organism evidence="13 14">
    <name type="scientific">Sporolactobacillus shoreae</name>
    <dbReference type="NCBI Taxonomy" id="1465501"/>
    <lineage>
        <taxon>Bacteria</taxon>
        <taxon>Bacillati</taxon>
        <taxon>Bacillota</taxon>
        <taxon>Bacilli</taxon>
        <taxon>Bacillales</taxon>
        <taxon>Sporolactobacillaceae</taxon>
        <taxon>Sporolactobacillus</taxon>
    </lineage>
</organism>
<keyword evidence="8 11" id="KW-0406">Ion transport</keyword>
<feature type="transmembrane region" description="Helical" evidence="11">
    <location>
        <begin position="74"/>
        <end position="99"/>
    </location>
</feature>
<evidence type="ECO:0000256" key="11">
    <source>
        <dbReference type="HAMAP-Rule" id="MF_01393"/>
    </source>
</evidence>
<dbReference type="RefSeq" id="WP_135347159.1">
    <property type="nucleotide sequence ID" value="NZ_SRJD01000002.1"/>
</dbReference>
<protein>
    <recommendedName>
        <fullName evidence="11 12">ATP synthase subunit a</fullName>
    </recommendedName>
    <alternativeName>
        <fullName evidence="11">ATP synthase F0 sector subunit a</fullName>
    </alternativeName>
    <alternativeName>
        <fullName evidence="11">F-ATPase subunit 6</fullName>
    </alternativeName>
</protein>
<feature type="transmembrane region" description="Helical" evidence="11">
    <location>
        <begin position="215"/>
        <end position="240"/>
    </location>
</feature>
<dbReference type="SUPFAM" id="SSF81336">
    <property type="entry name" value="F1F0 ATP synthase subunit A"/>
    <property type="match status" value="1"/>
</dbReference>
<dbReference type="Proteomes" id="UP000298347">
    <property type="component" value="Unassembled WGS sequence"/>
</dbReference>
<evidence type="ECO:0000256" key="3">
    <source>
        <dbReference type="ARBA" id="ARBA00022448"/>
    </source>
</evidence>
<evidence type="ECO:0000256" key="8">
    <source>
        <dbReference type="ARBA" id="ARBA00023065"/>
    </source>
</evidence>
<evidence type="ECO:0000256" key="2">
    <source>
        <dbReference type="ARBA" id="ARBA00006810"/>
    </source>
</evidence>
<dbReference type="PANTHER" id="PTHR42823:SF3">
    <property type="entry name" value="ATP SYNTHASE SUBUNIT A, CHLOROPLASTIC"/>
    <property type="match status" value="1"/>
</dbReference>
<keyword evidence="11" id="KW-1003">Cell membrane</keyword>
<evidence type="ECO:0000256" key="12">
    <source>
        <dbReference type="RuleBase" id="RU000483"/>
    </source>
</evidence>
<dbReference type="GO" id="GO:0005886">
    <property type="term" value="C:plasma membrane"/>
    <property type="evidence" value="ECO:0007669"/>
    <property type="project" value="UniProtKB-SubCell"/>
</dbReference>
<name>A0A4Z0GT62_9BACL</name>
<keyword evidence="14" id="KW-1185">Reference proteome</keyword>
<evidence type="ECO:0000256" key="6">
    <source>
        <dbReference type="ARBA" id="ARBA00022781"/>
    </source>
</evidence>
<feature type="transmembrane region" description="Helical" evidence="11">
    <location>
        <begin position="132"/>
        <end position="151"/>
    </location>
</feature>
<dbReference type="Pfam" id="PF00119">
    <property type="entry name" value="ATP-synt_A"/>
    <property type="match status" value="1"/>
</dbReference>
<keyword evidence="3 11" id="KW-0813">Transport</keyword>
<dbReference type="AlphaFoldDB" id="A0A4Z0GT62"/>
<dbReference type="PANTHER" id="PTHR42823">
    <property type="entry name" value="ATP SYNTHASE SUBUNIT A, CHLOROPLASTIC"/>
    <property type="match status" value="1"/>
</dbReference>
<evidence type="ECO:0000256" key="10">
    <source>
        <dbReference type="ARBA" id="ARBA00023310"/>
    </source>
</evidence>
<dbReference type="Gene3D" id="1.20.120.220">
    <property type="entry name" value="ATP synthase, F0 complex, subunit A"/>
    <property type="match status" value="1"/>
</dbReference>
<keyword evidence="10 11" id="KW-0066">ATP synthesis</keyword>
<comment type="function">
    <text evidence="11 12">Key component of the proton channel; it plays a direct role in the translocation of protons across the membrane.</text>
</comment>
<dbReference type="CDD" id="cd00310">
    <property type="entry name" value="ATP-synt_Fo_a_6"/>
    <property type="match status" value="1"/>
</dbReference>
<keyword evidence="7 11" id="KW-1133">Transmembrane helix</keyword>
<reference evidence="13 14" key="1">
    <citation type="journal article" date="2015" name="Int. J. Syst. Evol. Microbiol.">
        <title>Sporolactobacillus shoreae sp. nov. and Sporolactobacillus spathodeae sp. nov., two spore-forming lactic acid bacteria isolated from tree barks in Thailand.</title>
        <authorList>
            <person name="Thamacharoensuk T."/>
            <person name="Kitahara M."/>
            <person name="Ohkuma M."/>
            <person name="Thongchul N."/>
            <person name="Tanasupawat S."/>
        </authorList>
    </citation>
    <scope>NUCLEOTIDE SEQUENCE [LARGE SCALE GENOMIC DNA]</scope>
    <source>
        <strain evidence="13 14">BK92</strain>
    </source>
</reference>
<comment type="similarity">
    <text evidence="2 11 12">Belongs to the ATPase A chain family.</text>
</comment>
<keyword evidence="5 11" id="KW-0812">Transmembrane</keyword>
<feature type="transmembrane region" description="Helical" evidence="11">
    <location>
        <begin position="16"/>
        <end position="37"/>
    </location>
</feature>
<sequence>MDLTPKVKFLGMTFDVTMMIGTVVSALIVMLIVFLMTRKLTMRPSGKQNLMEYLIDFISGITGTMLEKKQASRYLSFALTTFLFILVANLLGVAVMVTASAHGPIPALGITAQGLEKAKNSLSWFKSPTSDLNVTVAMAGAIFIYSHFAGIKKSPLNYLKGYVRPYWWMLPIHLIDELSKPATHALRLWANIFAGEVLILILREAPFYFTGVPLFAWMGFSVFVGCIQAYIFTVLAMVYISQKVAGE</sequence>
<comment type="subcellular location">
    <subcellularLocation>
        <location evidence="11 12">Cell membrane</location>
        <topology evidence="11 12">Multi-pass membrane protein</topology>
    </subcellularLocation>
    <subcellularLocation>
        <location evidence="1">Membrane</location>
        <topology evidence="1">Multi-pass membrane protein</topology>
    </subcellularLocation>
</comment>
<proteinExistence type="inferred from homology"/>
<dbReference type="InterPro" id="IPR045082">
    <property type="entry name" value="ATP_syn_F0_a_bact/chloroplast"/>
</dbReference>
<dbReference type="GO" id="GO:0046933">
    <property type="term" value="F:proton-transporting ATP synthase activity, rotational mechanism"/>
    <property type="evidence" value="ECO:0007669"/>
    <property type="project" value="UniProtKB-UniRule"/>
</dbReference>
<dbReference type="EMBL" id="SRJD01000002">
    <property type="protein sequence ID" value="TGA99763.1"/>
    <property type="molecule type" value="Genomic_DNA"/>
</dbReference>
<accession>A0A4Z0GT62</accession>
<dbReference type="GO" id="GO:0042777">
    <property type="term" value="P:proton motive force-driven plasma membrane ATP synthesis"/>
    <property type="evidence" value="ECO:0007669"/>
    <property type="project" value="TreeGrafter"/>
</dbReference>